<dbReference type="InParanoid" id="A0A2K1KMD7"/>
<proteinExistence type="inferred from homology"/>
<reference evidence="7" key="3">
    <citation type="submission" date="2020-12" db="UniProtKB">
        <authorList>
            <consortium name="EnsemblPlants"/>
        </authorList>
    </citation>
    <scope>IDENTIFICATION</scope>
</reference>
<feature type="binding site" evidence="3">
    <location>
        <begin position="460"/>
        <end position="461"/>
    </location>
    <ligand>
        <name>FAD</name>
        <dbReference type="ChEBI" id="CHEBI:57692"/>
    </ligand>
</feature>
<dbReference type="EnsemblPlants" id="Pp3c4_5740V3.1">
    <property type="protein sequence ID" value="Pp3c4_5740V3.1"/>
    <property type="gene ID" value="Pp3c4_5740"/>
</dbReference>
<dbReference type="Gene3D" id="3.50.50.60">
    <property type="entry name" value="FAD/NAD(P)-binding domain"/>
    <property type="match status" value="2"/>
</dbReference>
<organism evidence="6">
    <name type="scientific">Physcomitrium patens</name>
    <name type="common">Spreading-leaved earth moss</name>
    <name type="synonym">Physcomitrella patens</name>
    <dbReference type="NCBI Taxonomy" id="3218"/>
    <lineage>
        <taxon>Eukaryota</taxon>
        <taxon>Viridiplantae</taxon>
        <taxon>Streptophyta</taxon>
        <taxon>Embryophyta</taxon>
        <taxon>Bryophyta</taxon>
        <taxon>Bryophytina</taxon>
        <taxon>Bryopsida</taxon>
        <taxon>Funariidae</taxon>
        <taxon>Funariales</taxon>
        <taxon>Funariaceae</taxon>
        <taxon>Physcomitrium</taxon>
    </lineage>
</organism>
<reference evidence="6 8" key="1">
    <citation type="journal article" date="2008" name="Science">
        <title>The Physcomitrella genome reveals evolutionary insights into the conquest of land by plants.</title>
        <authorList>
            <person name="Rensing S."/>
            <person name="Lang D."/>
            <person name="Zimmer A."/>
            <person name="Terry A."/>
            <person name="Salamov A."/>
            <person name="Shapiro H."/>
            <person name="Nishiyama T."/>
            <person name="Perroud P.-F."/>
            <person name="Lindquist E."/>
            <person name="Kamisugi Y."/>
            <person name="Tanahashi T."/>
            <person name="Sakakibara K."/>
            <person name="Fujita T."/>
            <person name="Oishi K."/>
            <person name="Shin-I T."/>
            <person name="Kuroki Y."/>
            <person name="Toyoda A."/>
            <person name="Suzuki Y."/>
            <person name="Hashimoto A."/>
            <person name="Yamaguchi K."/>
            <person name="Sugano A."/>
            <person name="Kohara Y."/>
            <person name="Fujiyama A."/>
            <person name="Anterola A."/>
            <person name="Aoki S."/>
            <person name="Ashton N."/>
            <person name="Barbazuk W.B."/>
            <person name="Barker E."/>
            <person name="Bennetzen J."/>
            <person name="Bezanilla M."/>
            <person name="Blankenship R."/>
            <person name="Cho S.H."/>
            <person name="Dutcher S."/>
            <person name="Estelle M."/>
            <person name="Fawcett J.A."/>
            <person name="Gundlach H."/>
            <person name="Hanada K."/>
            <person name="Heyl A."/>
            <person name="Hicks K.A."/>
            <person name="Hugh J."/>
            <person name="Lohr M."/>
            <person name="Mayer K."/>
            <person name="Melkozernov A."/>
            <person name="Murata T."/>
            <person name="Nelson D."/>
            <person name="Pils B."/>
            <person name="Prigge M."/>
            <person name="Reiss B."/>
            <person name="Renner T."/>
            <person name="Rombauts S."/>
            <person name="Rushton P."/>
            <person name="Sanderfoot A."/>
            <person name="Schween G."/>
            <person name="Shiu S.-H."/>
            <person name="Stueber K."/>
            <person name="Theodoulou F.L."/>
            <person name="Tu H."/>
            <person name="Van de Peer Y."/>
            <person name="Verrier P.J."/>
            <person name="Waters E."/>
            <person name="Wood A."/>
            <person name="Yang L."/>
            <person name="Cove D."/>
            <person name="Cuming A."/>
            <person name="Hasebe M."/>
            <person name="Lucas S."/>
            <person name="Mishler D.B."/>
            <person name="Reski R."/>
            <person name="Grigoriev I."/>
            <person name="Quatrano R.S."/>
            <person name="Boore J.L."/>
        </authorList>
    </citation>
    <scope>NUCLEOTIDE SEQUENCE [LARGE SCALE GENOMIC DNA]</scope>
    <source>
        <strain evidence="7 8">cv. Gransden 2004</strain>
    </source>
</reference>
<dbReference type="InterPro" id="IPR000172">
    <property type="entry name" value="GMC_OxRdtase_N"/>
</dbReference>
<comment type="cofactor">
    <cofactor evidence="3">
        <name>FAD</name>
        <dbReference type="ChEBI" id="CHEBI:57692"/>
    </cofactor>
</comment>
<dbReference type="Pfam" id="PF05199">
    <property type="entry name" value="GMC_oxred_C"/>
    <property type="match status" value="1"/>
</dbReference>
<feature type="binding site" evidence="3">
    <location>
        <begin position="420"/>
        <end position="421"/>
    </location>
    <ligand>
        <name>FAD</name>
        <dbReference type="ChEBI" id="CHEBI:57692"/>
    </ligand>
</feature>
<accession>A0A2K1KMD7</accession>
<dbReference type="PANTHER" id="PTHR45968:SF3">
    <property type="entry name" value="OS04G0573100 PROTEIN"/>
    <property type="match status" value="1"/>
</dbReference>
<name>A0A2K1KMD7_PHYPA</name>
<evidence type="ECO:0000313" key="8">
    <source>
        <dbReference type="Proteomes" id="UP000006727"/>
    </source>
</evidence>
<dbReference type="EMBL" id="ABEU02000004">
    <property type="protein sequence ID" value="PNR54927.1"/>
    <property type="molecule type" value="Genomic_DNA"/>
</dbReference>
<dbReference type="Proteomes" id="UP000006727">
    <property type="component" value="Chromosome 4"/>
</dbReference>
<keyword evidence="4" id="KW-1015">Disulfide bond</keyword>
<evidence type="ECO:0000313" key="7">
    <source>
        <dbReference type="EnsemblPlants" id="Pp3c4_5740V3.1"/>
    </source>
</evidence>
<dbReference type="InterPro" id="IPR012132">
    <property type="entry name" value="GMC_OxRdtase"/>
</dbReference>
<dbReference type="GO" id="GO:0016614">
    <property type="term" value="F:oxidoreductase activity, acting on CH-OH group of donors"/>
    <property type="evidence" value="ECO:0007669"/>
    <property type="project" value="InterPro"/>
</dbReference>
<evidence type="ECO:0000256" key="4">
    <source>
        <dbReference type="PIRSR" id="PIRSR000137-3"/>
    </source>
</evidence>
<feature type="binding site" evidence="3">
    <location>
        <position position="184"/>
    </location>
    <ligand>
        <name>FAD</name>
        <dbReference type="ChEBI" id="CHEBI:57692"/>
    </ligand>
</feature>
<dbReference type="SUPFAM" id="SSF51905">
    <property type="entry name" value="FAD/NAD(P)-binding domain"/>
    <property type="match status" value="1"/>
</dbReference>
<gene>
    <name evidence="6" type="ORF">PHYPA_005820</name>
</gene>
<dbReference type="Pfam" id="PF00732">
    <property type="entry name" value="GMC_oxred_N"/>
    <property type="match status" value="1"/>
</dbReference>
<keyword evidence="3" id="KW-0274">FAD</keyword>
<sequence length="490" mass="54222">MCSAEFFDVRDATTEPLHAQYQYIAVGGGTARCALATTLSEQYKVLLLERGGTPYGNPRIERVEGWSDLLVDDPRNPSETRFYSRASAAQVRAAGWKPSRVAEAYRWVEKKIVHPGSHGVWQTALQDSLLQTGVTPNNGLNNDHIYGTKVGGSLFDKQGRRDSAADFLSYANDKLLTVLTFANVQRIIFDNSGKIYHVEIIYSKTQPGALGSPQLLLLSGIGSCEHLAEFNITCHVELNAVGADMVDNPKNAIVVLSPTPVETSLLSVVGIDKEFIIEGGSGSNFSWQLPGMGQLNYVAPSQRTPDFVASAFILTKLYDPISYGSLRLNSTDINRNPYVKFNYYSHPRDIEYCISGVKRFYKLLRAPAFQPFRFTTVTSLVASIYYQLKEGESTEGAYLPDVSNYTETAEWCRTTLTTIWHFHGGCTVGKVVDKSYRVFGTRPLRVVDGSTFTKSPGTNPQATVMMLGRYVGVKILKERRITPKAANTTN</sequence>
<comment type="similarity">
    <text evidence="1">Belongs to the GMC oxidoreductase family.</text>
</comment>
<dbReference type="PaxDb" id="3218-PP1S472_10V6.1"/>
<evidence type="ECO:0000256" key="3">
    <source>
        <dbReference type="PIRSR" id="PIRSR000137-2"/>
    </source>
</evidence>
<dbReference type="PROSITE" id="PS00624">
    <property type="entry name" value="GMC_OXRED_2"/>
    <property type="match status" value="1"/>
</dbReference>
<dbReference type="Gene3D" id="3.30.410.40">
    <property type="match status" value="1"/>
</dbReference>
<dbReference type="AlphaFoldDB" id="A0A2K1KMD7"/>
<keyword evidence="8" id="KW-1185">Reference proteome</keyword>
<keyword evidence="3" id="KW-0285">Flavoprotein</keyword>
<evidence type="ECO:0000259" key="5">
    <source>
        <dbReference type="PROSITE" id="PS00624"/>
    </source>
</evidence>
<feature type="disulfide bond" evidence="4">
    <location>
        <begin position="353"/>
        <end position="412"/>
    </location>
</feature>
<dbReference type="InterPro" id="IPR051871">
    <property type="entry name" value="GMC_Oxidoreductase-Related"/>
</dbReference>
<protein>
    <recommendedName>
        <fullName evidence="5">Glucose-methanol-choline oxidoreductase N-terminal domain-containing protein</fullName>
    </recommendedName>
</protein>
<evidence type="ECO:0000313" key="6">
    <source>
        <dbReference type="EMBL" id="PNR54927.1"/>
    </source>
</evidence>
<feature type="domain" description="Glucose-methanol-choline oxidoreductase N-terminal" evidence="5">
    <location>
        <begin position="208"/>
        <end position="222"/>
    </location>
</feature>
<dbReference type="PIRSF" id="PIRSF000137">
    <property type="entry name" value="Alcohol_oxidase"/>
    <property type="match status" value="1"/>
</dbReference>
<dbReference type="InterPro" id="IPR036188">
    <property type="entry name" value="FAD/NAD-bd_sf"/>
</dbReference>
<evidence type="ECO:0000256" key="2">
    <source>
        <dbReference type="ARBA" id="ARBA00022729"/>
    </source>
</evidence>
<dbReference type="InterPro" id="IPR007867">
    <property type="entry name" value="GMC_OxRtase_C"/>
</dbReference>
<dbReference type="GO" id="GO:0050660">
    <property type="term" value="F:flavin adenine dinucleotide binding"/>
    <property type="evidence" value="ECO:0007669"/>
    <property type="project" value="InterPro"/>
</dbReference>
<dbReference type="STRING" id="3218.A0A2K1KMD7"/>
<dbReference type="Gramene" id="Pp3c4_5740V3.1">
    <property type="protein sequence ID" value="Pp3c4_5740V3.1"/>
    <property type="gene ID" value="Pp3c4_5740"/>
</dbReference>
<keyword evidence="2" id="KW-0732">Signal</keyword>
<dbReference type="PANTHER" id="PTHR45968">
    <property type="entry name" value="OSJNBA0019K04.7 PROTEIN"/>
    <property type="match status" value="1"/>
</dbReference>
<reference evidence="6 8" key="2">
    <citation type="journal article" date="2018" name="Plant J.">
        <title>The Physcomitrella patens chromosome-scale assembly reveals moss genome structure and evolution.</title>
        <authorList>
            <person name="Lang D."/>
            <person name="Ullrich K.K."/>
            <person name="Murat F."/>
            <person name="Fuchs J."/>
            <person name="Jenkins J."/>
            <person name="Haas F.B."/>
            <person name="Piednoel M."/>
            <person name="Gundlach H."/>
            <person name="Van Bel M."/>
            <person name="Meyberg R."/>
            <person name="Vives C."/>
            <person name="Morata J."/>
            <person name="Symeonidi A."/>
            <person name="Hiss M."/>
            <person name="Muchero W."/>
            <person name="Kamisugi Y."/>
            <person name="Saleh O."/>
            <person name="Blanc G."/>
            <person name="Decker E.L."/>
            <person name="van Gessel N."/>
            <person name="Grimwood J."/>
            <person name="Hayes R.D."/>
            <person name="Graham S.W."/>
            <person name="Gunter L.E."/>
            <person name="McDaniel S.F."/>
            <person name="Hoernstein S.N.W."/>
            <person name="Larsson A."/>
            <person name="Li F.W."/>
            <person name="Perroud P.F."/>
            <person name="Phillips J."/>
            <person name="Ranjan P."/>
            <person name="Rokshar D.S."/>
            <person name="Rothfels C.J."/>
            <person name="Schneider L."/>
            <person name="Shu S."/>
            <person name="Stevenson D.W."/>
            <person name="Thummler F."/>
            <person name="Tillich M."/>
            <person name="Villarreal Aguilar J.C."/>
            <person name="Widiez T."/>
            <person name="Wong G.K."/>
            <person name="Wymore A."/>
            <person name="Zhang Y."/>
            <person name="Zimmer A.D."/>
            <person name="Quatrano R.S."/>
            <person name="Mayer K.F.X."/>
            <person name="Goodstein D."/>
            <person name="Casacuberta J.M."/>
            <person name="Vandepoele K."/>
            <person name="Reski R."/>
            <person name="Cuming A.C."/>
            <person name="Tuskan G.A."/>
            <person name="Maumus F."/>
            <person name="Salse J."/>
            <person name="Schmutz J."/>
            <person name="Rensing S.A."/>
        </authorList>
    </citation>
    <scope>NUCLEOTIDE SEQUENCE [LARGE SCALE GENOMIC DNA]</scope>
    <source>
        <strain evidence="7 8">cv. Gransden 2004</strain>
    </source>
</reference>
<dbReference type="SUPFAM" id="SSF54373">
    <property type="entry name" value="FAD-linked reductases, C-terminal domain"/>
    <property type="match status" value="1"/>
</dbReference>
<evidence type="ECO:0000256" key="1">
    <source>
        <dbReference type="ARBA" id="ARBA00010790"/>
    </source>
</evidence>
<feature type="binding site" evidence="3">
    <location>
        <position position="449"/>
    </location>
    <ligand>
        <name>FAD</name>
        <dbReference type="ChEBI" id="CHEBI:57692"/>
    </ligand>
</feature>